<dbReference type="SUPFAM" id="SSF49785">
    <property type="entry name" value="Galactose-binding domain-like"/>
    <property type="match status" value="1"/>
</dbReference>
<gene>
    <name evidence="8" type="ORF">ACFFGN_22270</name>
</gene>
<feature type="chain" id="PRO_5045219065" evidence="5">
    <location>
        <begin position="31"/>
        <end position="642"/>
    </location>
</feature>
<evidence type="ECO:0000259" key="6">
    <source>
        <dbReference type="PROSITE" id="PS50022"/>
    </source>
</evidence>
<feature type="domain" description="F5/8 type C" evidence="6">
    <location>
        <begin position="18"/>
        <end position="160"/>
    </location>
</feature>
<reference evidence="8 9" key="1">
    <citation type="submission" date="2024-09" db="EMBL/GenBank/DDBJ databases">
        <authorList>
            <person name="Sun Q."/>
            <person name="Mori K."/>
        </authorList>
    </citation>
    <scope>NUCLEOTIDE SEQUENCE [LARGE SCALE GENOMIC DNA]</scope>
    <source>
        <strain evidence="8 9">CGMCC 1.15906</strain>
    </source>
</reference>
<dbReference type="SUPFAM" id="SSF49265">
    <property type="entry name" value="Fibronectin type III"/>
    <property type="match status" value="1"/>
</dbReference>
<keyword evidence="9" id="KW-1185">Reference proteome</keyword>
<evidence type="ECO:0000256" key="5">
    <source>
        <dbReference type="SAM" id="SignalP"/>
    </source>
</evidence>
<dbReference type="InterPro" id="IPR008979">
    <property type="entry name" value="Galactose-bd-like_sf"/>
</dbReference>
<dbReference type="PRINTS" id="PR00735">
    <property type="entry name" value="GLHYDRLASE8"/>
</dbReference>
<dbReference type="Gene3D" id="2.60.120.260">
    <property type="entry name" value="Galactose-binding domain-like"/>
    <property type="match status" value="1"/>
</dbReference>
<keyword evidence="5" id="KW-0732">Signal</keyword>
<evidence type="ECO:0000313" key="9">
    <source>
        <dbReference type="Proteomes" id="UP001589890"/>
    </source>
</evidence>
<feature type="domain" description="Fibronectin type-III" evidence="7">
    <location>
        <begin position="172"/>
        <end position="257"/>
    </location>
</feature>
<dbReference type="InterPro" id="IPR008928">
    <property type="entry name" value="6-hairpin_glycosidase_sf"/>
</dbReference>
<dbReference type="SMART" id="SM00231">
    <property type="entry name" value="FA58C"/>
    <property type="match status" value="1"/>
</dbReference>
<evidence type="ECO:0000313" key="8">
    <source>
        <dbReference type="EMBL" id="MFC0626822.1"/>
    </source>
</evidence>
<dbReference type="RefSeq" id="WP_380050847.1">
    <property type="nucleotide sequence ID" value="NZ_JBHLTC010000029.1"/>
</dbReference>
<dbReference type="InterPro" id="IPR002037">
    <property type="entry name" value="Glyco_hydro_8"/>
</dbReference>
<keyword evidence="3" id="KW-0326">Glycosidase</keyword>
<comment type="caution">
    <text evidence="8">The sequence shown here is derived from an EMBL/GenBank/DDBJ whole genome shotgun (WGS) entry which is preliminary data.</text>
</comment>
<keyword evidence="4" id="KW-0119">Carbohydrate metabolism</keyword>
<evidence type="ECO:0000259" key="7">
    <source>
        <dbReference type="PROSITE" id="PS50853"/>
    </source>
</evidence>
<dbReference type="InterPro" id="IPR036116">
    <property type="entry name" value="FN3_sf"/>
</dbReference>
<proteinExistence type="inferred from homology"/>
<organism evidence="8 9">
    <name type="scientific">Kribbella deserti</name>
    <dbReference type="NCBI Taxonomy" id="1926257"/>
    <lineage>
        <taxon>Bacteria</taxon>
        <taxon>Bacillati</taxon>
        <taxon>Actinomycetota</taxon>
        <taxon>Actinomycetes</taxon>
        <taxon>Propionibacteriales</taxon>
        <taxon>Kribbellaceae</taxon>
        <taxon>Kribbella</taxon>
    </lineage>
</organism>
<evidence type="ECO:0000256" key="2">
    <source>
        <dbReference type="ARBA" id="ARBA00022801"/>
    </source>
</evidence>
<dbReference type="PROSITE" id="PS50853">
    <property type="entry name" value="FN3"/>
    <property type="match status" value="1"/>
</dbReference>
<dbReference type="EMBL" id="JBHLTC010000029">
    <property type="protein sequence ID" value="MFC0626822.1"/>
    <property type="molecule type" value="Genomic_DNA"/>
</dbReference>
<dbReference type="SMART" id="SM00060">
    <property type="entry name" value="FN3"/>
    <property type="match status" value="1"/>
</dbReference>
<feature type="signal peptide" evidence="5">
    <location>
        <begin position="1"/>
        <end position="30"/>
    </location>
</feature>
<keyword evidence="2 8" id="KW-0378">Hydrolase</keyword>
<evidence type="ECO:0000256" key="4">
    <source>
        <dbReference type="ARBA" id="ARBA00023326"/>
    </source>
</evidence>
<accession>A0ABV6QSW1</accession>
<dbReference type="Pfam" id="PF01270">
    <property type="entry name" value="Glyco_hydro_8"/>
    <property type="match status" value="1"/>
</dbReference>
<dbReference type="Proteomes" id="UP001589890">
    <property type="component" value="Unassembled WGS sequence"/>
</dbReference>
<dbReference type="Pfam" id="PF00754">
    <property type="entry name" value="F5_F8_type_C"/>
    <property type="match status" value="1"/>
</dbReference>
<dbReference type="InterPro" id="IPR003961">
    <property type="entry name" value="FN3_dom"/>
</dbReference>
<dbReference type="Gene3D" id="2.60.40.10">
    <property type="entry name" value="Immunoglobulins"/>
    <property type="match status" value="1"/>
</dbReference>
<dbReference type="Pfam" id="PF00041">
    <property type="entry name" value="fn3"/>
    <property type="match status" value="1"/>
</dbReference>
<dbReference type="InterPro" id="IPR000421">
    <property type="entry name" value="FA58C"/>
</dbReference>
<dbReference type="InterPro" id="IPR012341">
    <property type="entry name" value="6hp_glycosidase-like_sf"/>
</dbReference>
<evidence type="ECO:0000256" key="3">
    <source>
        <dbReference type="ARBA" id="ARBA00023295"/>
    </source>
</evidence>
<dbReference type="InterPro" id="IPR013783">
    <property type="entry name" value="Ig-like_fold"/>
</dbReference>
<evidence type="ECO:0000256" key="1">
    <source>
        <dbReference type="ARBA" id="ARBA00009209"/>
    </source>
</evidence>
<protein>
    <submittedName>
        <fullName evidence="8">Glycosyl hydrolase family 8</fullName>
    </submittedName>
</protein>
<dbReference type="Gene3D" id="1.50.10.10">
    <property type="match status" value="1"/>
</dbReference>
<comment type="similarity">
    <text evidence="1">Belongs to the glycosyl hydrolase 8 (cellulase D) family.</text>
</comment>
<dbReference type="GO" id="GO:0016787">
    <property type="term" value="F:hydrolase activity"/>
    <property type="evidence" value="ECO:0007669"/>
    <property type="project" value="UniProtKB-KW"/>
</dbReference>
<name>A0ABV6QSW1_9ACTN</name>
<dbReference type="PROSITE" id="PS50022">
    <property type="entry name" value="FA58C_3"/>
    <property type="match status" value="1"/>
</dbReference>
<keyword evidence="4" id="KW-0624">Polysaccharide degradation</keyword>
<dbReference type="SUPFAM" id="SSF48208">
    <property type="entry name" value="Six-hairpin glycosidases"/>
    <property type="match status" value="1"/>
</dbReference>
<sequence length="642" mass="67790">MKLTLKGALTKGAVLLTAGLLLLPIAQADAADVLLSQGKAATSSSIEDSGFEAGRAVDGNTATRWASLEGHDPEWIAIDLGATAAINRVKLTWEAAYGKSYKIQTSLNGTTWTDIFSTTTGNGAIDDLTVSGTGRYVRLYGTARGTAWGYSLWEFQVYGTTGGGDDPQPPTAPTNLTSTGVTSSTVGLSWGASTDNVGVTGYTIYRNGTAVGTTAGTTYTDMGLAASTAYTYTVKASDQAGNMSVASNAVTATTSGGTGGAAVPFGSHVIPYAAGMLKPSGTQATLDQKVVDYYQRWKTAFLKQNCGNGWYQVISPDASHPYVGEAQGYGMVISATMAGADPAAKTIFDGLLKYVLAHPSQYNSDLHAAEQDTSCNSDNGSDSATDADLDIAYGLLLADRQWGSSGTYNYKSLAIRRINAIKASIVNPTTKLLRMGDWSTSGGKHYYISRTSDWMVDHFRAFRKATGDSSWDTVRTAHQNVIASLQSSYAPSTGLLPDFVINTNTSPRPATGEVLESPNDGKYWWNACRVPWRIGADAVTSADAKSLAAARKLNTWVKSKTGGNPSNIGIGYQLNGAQIEAGSDACYFASFAVAAMTDSGSQAWLDALWNKMLVTPIDTSSYYAASVQLQVMIAASHNHWVP</sequence>
<dbReference type="CDD" id="cd00063">
    <property type="entry name" value="FN3"/>
    <property type="match status" value="1"/>
</dbReference>